<gene>
    <name evidence="3" type="ORF">FN976_28300</name>
</gene>
<sequence>MYLLILGCMLLFMKYMEVGPPTEWPWWVVLAPFGLAVIWWWWADFSGYTKKKQMEKEDARRKARIDKSREALGMGPKKRR</sequence>
<dbReference type="RefSeq" id="WP_145897381.1">
    <property type="nucleotide sequence ID" value="NZ_VOBQ01000033.1"/>
</dbReference>
<protein>
    <submittedName>
        <fullName evidence="3">TIGR04438 family Trp-rich protein</fullName>
    </submittedName>
</protein>
<dbReference type="AlphaFoldDB" id="A0A562ZDS7"/>
<dbReference type="Proteomes" id="UP000318199">
    <property type="component" value="Unassembled WGS sequence"/>
</dbReference>
<organism evidence="3 4">
    <name type="scientific">Caenimonas sedimenti</name>
    <dbReference type="NCBI Taxonomy" id="2596921"/>
    <lineage>
        <taxon>Bacteria</taxon>
        <taxon>Pseudomonadati</taxon>
        <taxon>Pseudomonadota</taxon>
        <taxon>Betaproteobacteria</taxon>
        <taxon>Burkholderiales</taxon>
        <taxon>Comamonadaceae</taxon>
        <taxon>Caenimonas</taxon>
    </lineage>
</organism>
<feature type="compositionally biased region" description="Basic and acidic residues" evidence="1">
    <location>
        <begin position="57"/>
        <end position="70"/>
    </location>
</feature>
<reference evidence="3 4" key="1">
    <citation type="submission" date="2019-07" db="EMBL/GenBank/DDBJ databases">
        <title>Caenimonas sedimenti sp. nov., isolated from activated sludge.</title>
        <authorList>
            <person name="Xu J."/>
        </authorList>
    </citation>
    <scope>NUCLEOTIDE SEQUENCE [LARGE SCALE GENOMIC DNA]</scope>
    <source>
        <strain evidence="3 4">HX-9-20</strain>
    </source>
</reference>
<dbReference type="EMBL" id="VOBQ01000033">
    <property type="protein sequence ID" value="TWO63991.1"/>
    <property type="molecule type" value="Genomic_DNA"/>
</dbReference>
<feature type="region of interest" description="Disordered" evidence="1">
    <location>
        <begin position="57"/>
        <end position="80"/>
    </location>
</feature>
<evidence type="ECO:0000313" key="3">
    <source>
        <dbReference type="EMBL" id="TWO63991.1"/>
    </source>
</evidence>
<dbReference type="NCBIfam" id="TIGR04438">
    <property type="entry name" value="small_Trp_rich"/>
    <property type="match status" value="1"/>
</dbReference>
<evidence type="ECO:0000313" key="4">
    <source>
        <dbReference type="Proteomes" id="UP000318199"/>
    </source>
</evidence>
<proteinExistence type="predicted"/>
<accession>A0A562ZDS7</accession>
<keyword evidence="2" id="KW-0812">Transmembrane</keyword>
<name>A0A562ZDS7_9BURK</name>
<evidence type="ECO:0000256" key="1">
    <source>
        <dbReference type="SAM" id="MobiDB-lite"/>
    </source>
</evidence>
<keyword evidence="2" id="KW-0472">Membrane</keyword>
<comment type="caution">
    <text evidence="3">The sequence shown here is derived from an EMBL/GenBank/DDBJ whole genome shotgun (WGS) entry which is preliminary data.</text>
</comment>
<dbReference type="OrthoDB" id="8689816at2"/>
<feature type="transmembrane region" description="Helical" evidence="2">
    <location>
        <begin position="26"/>
        <end position="43"/>
    </location>
</feature>
<evidence type="ECO:0000256" key="2">
    <source>
        <dbReference type="SAM" id="Phobius"/>
    </source>
</evidence>
<keyword evidence="2" id="KW-1133">Transmembrane helix</keyword>
<dbReference type="InterPro" id="IPR031044">
    <property type="entry name" value="Small_Trp_rich"/>
</dbReference>
<keyword evidence="4" id="KW-1185">Reference proteome</keyword>